<dbReference type="EMBL" id="HQ400682">
    <property type="protein sequence ID" value="ADP36925.1"/>
    <property type="molecule type" value="Genomic_DNA"/>
</dbReference>
<organism evidence="1">
    <name type="scientific">Abalone herpesvirus Victoria/AUS/2007</name>
    <dbReference type="NCBI Taxonomy" id="860344"/>
    <lineage>
        <taxon>Viruses</taxon>
        <taxon>Duplodnaviria</taxon>
        <taxon>Heunggongvirae</taxon>
        <taxon>Peploviricota</taxon>
        <taxon>Herviviricetes</taxon>
        <taxon>Herpesvirales</taxon>
        <taxon>Malacoherpesviridae</taxon>
        <taxon>Aurivirus</taxon>
        <taxon>Aurivirus haliotidmalaco1</taxon>
        <taxon>Haliotid herpesvirus 1</taxon>
    </lineage>
</organism>
<evidence type="ECO:0000313" key="1">
    <source>
        <dbReference type="EMBL" id="ADP36925.1"/>
    </source>
</evidence>
<protein>
    <submittedName>
        <fullName evidence="1">p093</fullName>
    </submittedName>
</protein>
<proteinExistence type="predicted"/>
<sequence length="169" mass="19230">MEPHRVQISLPKFDGNMTVRDYAKALYGMRPSISPVGEGTKTVGMYSFKISQNFAITSETDKFWKSSVDNLIKNIRNKFEQEGGGEFPGRLVVGLEVIDSKTENKQLKKFNGLSDKVNNMEEFELVLKHDLKRLRMQMKPVTIGSLWKASVYVDYISEKSFAPGFILLL</sequence>
<reference evidence="1" key="1">
    <citation type="submission" date="2010-10" db="EMBL/GenBank/DDBJ databases">
        <title>A neurotropic herpesvirus infecting the gastropod, abalone, shares ancestry with oyster herpesvirus and a herpesvirus associated with the amphioxus genome.</title>
        <authorList>
            <person name="Savin K.W."/>
            <person name="Cocks B.G."/>
            <person name="Wong F."/>
            <person name="Sawbridge T."/>
            <person name="Cogan N."/>
            <person name="Savage D."/>
            <person name="Warner S."/>
        </authorList>
    </citation>
    <scope>NUCLEOTIDE SEQUENCE</scope>
    <source>
        <strain evidence="1">Victoria</strain>
    </source>
</reference>
<name>E3W5S6_9VIRU</name>
<accession>E3W5S6</accession>